<protein>
    <submittedName>
        <fullName evidence="1">BPSL0067 family protein</fullName>
    </submittedName>
</protein>
<proteinExistence type="predicted"/>
<dbReference type="RefSeq" id="WP_323620624.1">
    <property type="nucleotide sequence ID" value="NZ_JAWRKY010000018.1"/>
</dbReference>
<reference evidence="1 2" key="1">
    <citation type="journal article" date="2023" name="Front. Microbiol.">
        <title>Genomic analyses of Burkholderia respiratory isolates indicates two evolutionarily distinct B. anthina clades.</title>
        <authorList>
            <person name="Pham A."/>
            <person name="Volmer J.G."/>
            <person name="Chambers D.C."/>
            <person name="Smith D.J."/>
            <person name="Reid D.W."/>
            <person name="Burr L."/>
            <person name="Wells T.J."/>
        </authorList>
    </citation>
    <scope>NUCLEOTIDE SEQUENCE [LARGE SCALE GENOMIC DNA]</scope>
    <source>
        <strain evidence="1 2">BCCIQ07A</strain>
    </source>
</reference>
<accession>A0ABU5WSX7</accession>
<gene>
    <name evidence="1" type="ORF">SB593_24310</name>
</gene>
<evidence type="ECO:0000313" key="1">
    <source>
        <dbReference type="EMBL" id="MEB2582069.1"/>
    </source>
</evidence>
<evidence type="ECO:0000313" key="2">
    <source>
        <dbReference type="Proteomes" id="UP001304467"/>
    </source>
</evidence>
<dbReference type="Proteomes" id="UP001304467">
    <property type="component" value="Unassembled WGS sequence"/>
</dbReference>
<name>A0ABU5WSX7_9BURK</name>
<comment type="caution">
    <text evidence="1">The sequence shown here is derived from an EMBL/GenBank/DDBJ whole genome shotgun (WGS) entry which is preliminary data.</text>
</comment>
<keyword evidence="2" id="KW-1185">Reference proteome</keyword>
<dbReference type="InterPro" id="IPR047746">
    <property type="entry name" value="Dae2/Tae2-like"/>
</dbReference>
<dbReference type="EMBL" id="JAWRLE010000045">
    <property type="protein sequence ID" value="MEB2582069.1"/>
    <property type="molecule type" value="Genomic_DNA"/>
</dbReference>
<organism evidence="1 2">
    <name type="scientific">Burkholderia anthinoferrum</name>
    <dbReference type="NCBI Taxonomy" id="3090833"/>
    <lineage>
        <taxon>Bacteria</taxon>
        <taxon>Pseudomonadati</taxon>
        <taxon>Pseudomonadota</taxon>
        <taxon>Betaproteobacteria</taxon>
        <taxon>Burkholderiales</taxon>
        <taxon>Burkholderiaceae</taxon>
        <taxon>Burkholderia</taxon>
    </lineage>
</organism>
<dbReference type="NCBIfam" id="NF033857">
    <property type="entry name" value="BPSL0067_fam"/>
    <property type="match status" value="1"/>
</dbReference>
<sequence>MSTPAREHLSRVVHIAIPYASHIRMAIKRRCIPFKGKDKNGRYIDPSNNADAFSVVK</sequence>